<protein>
    <recommendedName>
        <fullName evidence="3">TPR repeat</fullName>
    </recommendedName>
</protein>
<dbReference type="EMBL" id="FNHG01000005">
    <property type="protein sequence ID" value="SDM09870.1"/>
    <property type="molecule type" value="Genomic_DNA"/>
</dbReference>
<organism evidence="1 2">
    <name type="scientific">Maricaulis salignorans</name>
    <dbReference type="NCBI Taxonomy" id="144026"/>
    <lineage>
        <taxon>Bacteria</taxon>
        <taxon>Pseudomonadati</taxon>
        <taxon>Pseudomonadota</taxon>
        <taxon>Alphaproteobacteria</taxon>
        <taxon>Maricaulales</taxon>
        <taxon>Maricaulaceae</taxon>
        <taxon>Maricaulis</taxon>
    </lineage>
</organism>
<dbReference type="SUPFAM" id="SSF81901">
    <property type="entry name" value="HCP-like"/>
    <property type="match status" value="2"/>
</dbReference>
<dbReference type="InterPro" id="IPR050767">
    <property type="entry name" value="Sel1_AlgK"/>
</dbReference>
<name>A0A1G9QG66_9PROT</name>
<dbReference type="Proteomes" id="UP000199759">
    <property type="component" value="Unassembled WGS sequence"/>
</dbReference>
<reference evidence="1 2" key="1">
    <citation type="submission" date="2016-10" db="EMBL/GenBank/DDBJ databases">
        <authorList>
            <person name="de Groot N.N."/>
        </authorList>
    </citation>
    <scope>NUCLEOTIDE SEQUENCE [LARGE SCALE GENOMIC DNA]</scope>
    <source>
        <strain evidence="1 2">DSM 16077</strain>
    </source>
</reference>
<accession>A0A1G9QG66</accession>
<dbReference type="PANTHER" id="PTHR11102:SF160">
    <property type="entry name" value="ERAD-ASSOCIATED E3 UBIQUITIN-PROTEIN LIGASE COMPONENT HRD3"/>
    <property type="match status" value="1"/>
</dbReference>
<keyword evidence="2" id="KW-1185">Reference proteome</keyword>
<dbReference type="Gene3D" id="1.25.40.10">
    <property type="entry name" value="Tetratricopeptide repeat domain"/>
    <property type="match status" value="3"/>
</dbReference>
<sequence length="406" mass="42540">MPQLSIRGLDLAAIASLIGGMKIFSALCLSLVLAAPALAQFEVDTPTEAAEPQEAFPAELMLLPQDIQDAAIAGMDAAEAEVPTGLNAADAAYYRAQIAYIGQDWVLARQYAEAAAAGGNTEAAMLAGMIARDGLTGEPDHAAAARWFRRAAEDDAPVALYQLALLARRGDPGLGLGSARGWFERAARAGHVNAMLGLAVELKNSPVPQDAIPAREWAERAAQQGSPEAMYQLAQMLDAGAGGPVDSAGARSWYERAASNRHAEAAFQAAMMWANGEGGDQDDAAALRWMRISAESGYAPAAGQYGLMLYQGRGGEPDPGSAAVWFAQGARGGDAESQFLYAFALARGDGVTADLETAYGWTLMAAVDALGAPVGDPDRDRLQAGLERALPPDVQERIRGQVEALR</sequence>
<dbReference type="OrthoDB" id="8235393at2"/>
<dbReference type="InterPro" id="IPR006597">
    <property type="entry name" value="Sel1-like"/>
</dbReference>
<dbReference type="SMART" id="SM00671">
    <property type="entry name" value="SEL1"/>
    <property type="match status" value="8"/>
</dbReference>
<evidence type="ECO:0008006" key="3">
    <source>
        <dbReference type="Google" id="ProtNLM"/>
    </source>
</evidence>
<evidence type="ECO:0000313" key="2">
    <source>
        <dbReference type="Proteomes" id="UP000199759"/>
    </source>
</evidence>
<dbReference type="InterPro" id="IPR011990">
    <property type="entry name" value="TPR-like_helical_dom_sf"/>
</dbReference>
<evidence type="ECO:0000313" key="1">
    <source>
        <dbReference type="EMBL" id="SDM09870.1"/>
    </source>
</evidence>
<dbReference type="AlphaFoldDB" id="A0A1G9QG66"/>
<proteinExistence type="predicted"/>
<dbReference type="PANTHER" id="PTHR11102">
    <property type="entry name" value="SEL-1-LIKE PROTEIN"/>
    <property type="match status" value="1"/>
</dbReference>
<dbReference type="Pfam" id="PF08238">
    <property type="entry name" value="Sel1"/>
    <property type="match status" value="7"/>
</dbReference>
<gene>
    <name evidence="1" type="ORF">SAMN04488568_1052</name>
</gene>
<dbReference type="STRING" id="144026.SAMN04488568_1052"/>